<dbReference type="GO" id="GO:0003677">
    <property type="term" value="F:DNA binding"/>
    <property type="evidence" value="ECO:0007669"/>
    <property type="project" value="UniProtKB-KW"/>
</dbReference>
<evidence type="ECO:0000313" key="5">
    <source>
        <dbReference type="EMBL" id="KKL79180.1"/>
    </source>
</evidence>
<dbReference type="InterPro" id="IPR036390">
    <property type="entry name" value="WH_DNA-bd_sf"/>
</dbReference>
<dbReference type="Gene3D" id="1.10.10.10">
    <property type="entry name" value="Winged helix-like DNA-binding domain superfamily/Winged helix DNA-binding domain"/>
    <property type="match status" value="1"/>
</dbReference>
<dbReference type="PANTHER" id="PTHR43537">
    <property type="entry name" value="TRANSCRIPTIONAL REGULATOR, GNTR FAMILY"/>
    <property type="match status" value="1"/>
</dbReference>
<evidence type="ECO:0000256" key="3">
    <source>
        <dbReference type="ARBA" id="ARBA00023163"/>
    </source>
</evidence>
<protein>
    <recommendedName>
        <fullName evidence="4">HTH gntR-type domain-containing protein</fullName>
    </recommendedName>
</protein>
<dbReference type="Pfam" id="PF00392">
    <property type="entry name" value="GntR"/>
    <property type="match status" value="1"/>
</dbReference>
<dbReference type="InterPro" id="IPR036388">
    <property type="entry name" value="WH-like_DNA-bd_sf"/>
</dbReference>
<organism evidence="5">
    <name type="scientific">marine sediment metagenome</name>
    <dbReference type="NCBI Taxonomy" id="412755"/>
    <lineage>
        <taxon>unclassified sequences</taxon>
        <taxon>metagenomes</taxon>
        <taxon>ecological metagenomes</taxon>
    </lineage>
</organism>
<proteinExistence type="predicted"/>
<dbReference type="SUPFAM" id="SSF46785">
    <property type="entry name" value="Winged helix' DNA-binding domain"/>
    <property type="match status" value="1"/>
</dbReference>
<accession>A0A0F9HBV1</accession>
<sequence length="173" mass="19184">MRMQTRGSSDQIATIIRQRICLAQSDDERVLHEGALADEFGLSRTPIRQVLQRLAYERLVQVQSGVGTIVTPLGVEHRERDLDVARALLVAAGTCADGATIPIQVKLDIAGLAGLLRSGAECSGETMFDLRSRFLEILSSLVADRILDDCVRASQWRLIRWRLRDFADNPAVE</sequence>
<keyword evidence="1" id="KW-0805">Transcription regulation</keyword>
<evidence type="ECO:0000259" key="4">
    <source>
        <dbReference type="PROSITE" id="PS50949"/>
    </source>
</evidence>
<dbReference type="SMART" id="SM00345">
    <property type="entry name" value="HTH_GNTR"/>
    <property type="match status" value="1"/>
</dbReference>
<evidence type="ECO:0000256" key="1">
    <source>
        <dbReference type="ARBA" id="ARBA00023015"/>
    </source>
</evidence>
<dbReference type="PROSITE" id="PS50949">
    <property type="entry name" value="HTH_GNTR"/>
    <property type="match status" value="1"/>
</dbReference>
<dbReference type="EMBL" id="LAZR01023241">
    <property type="protein sequence ID" value="KKL79180.1"/>
    <property type="molecule type" value="Genomic_DNA"/>
</dbReference>
<comment type="caution">
    <text evidence="5">The sequence shown here is derived from an EMBL/GenBank/DDBJ whole genome shotgun (WGS) entry which is preliminary data.</text>
</comment>
<keyword evidence="3" id="KW-0804">Transcription</keyword>
<feature type="domain" description="HTH gntR-type" evidence="4">
    <location>
        <begin position="6"/>
        <end position="73"/>
    </location>
</feature>
<dbReference type="GO" id="GO:0003700">
    <property type="term" value="F:DNA-binding transcription factor activity"/>
    <property type="evidence" value="ECO:0007669"/>
    <property type="project" value="InterPro"/>
</dbReference>
<keyword evidence="2" id="KW-0238">DNA-binding</keyword>
<feature type="non-terminal residue" evidence="5">
    <location>
        <position position="173"/>
    </location>
</feature>
<reference evidence="5" key="1">
    <citation type="journal article" date="2015" name="Nature">
        <title>Complex archaea that bridge the gap between prokaryotes and eukaryotes.</title>
        <authorList>
            <person name="Spang A."/>
            <person name="Saw J.H."/>
            <person name="Jorgensen S.L."/>
            <person name="Zaremba-Niedzwiedzka K."/>
            <person name="Martijn J."/>
            <person name="Lind A.E."/>
            <person name="van Eijk R."/>
            <person name="Schleper C."/>
            <person name="Guy L."/>
            <person name="Ettema T.J."/>
        </authorList>
    </citation>
    <scope>NUCLEOTIDE SEQUENCE</scope>
</reference>
<name>A0A0F9HBV1_9ZZZZ</name>
<dbReference type="AlphaFoldDB" id="A0A0F9HBV1"/>
<dbReference type="InterPro" id="IPR000524">
    <property type="entry name" value="Tscrpt_reg_HTH_GntR"/>
</dbReference>
<gene>
    <name evidence="5" type="ORF">LCGC14_2017390</name>
</gene>
<evidence type="ECO:0000256" key="2">
    <source>
        <dbReference type="ARBA" id="ARBA00023125"/>
    </source>
</evidence>
<dbReference type="PANTHER" id="PTHR43537:SF5">
    <property type="entry name" value="UXU OPERON TRANSCRIPTIONAL REGULATOR"/>
    <property type="match status" value="1"/>
</dbReference>